<gene>
    <name evidence="1" type="ORF">MUN89_15860</name>
</gene>
<evidence type="ECO:0000313" key="2">
    <source>
        <dbReference type="Proteomes" id="UP000831787"/>
    </source>
</evidence>
<dbReference type="SUPFAM" id="SSF47413">
    <property type="entry name" value="lambda repressor-like DNA-binding domains"/>
    <property type="match status" value="1"/>
</dbReference>
<name>A0ABY4EGV9_9BACI</name>
<protein>
    <submittedName>
        <fullName evidence="1">XRE family transcriptional regulator</fullName>
    </submittedName>
</protein>
<dbReference type="InterPro" id="IPR010982">
    <property type="entry name" value="Lambda_DNA-bd_dom_sf"/>
</dbReference>
<proteinExistence type="predicted"/>
<reference evidence="1 2" key="1">
    <citation type="submission" date="2022-04" db="EMBL/GenBank/DDBJ databases">
        <title>Halobacillus sp. isolated from saltern.</title>
        <authorList>
            <person name="Won M."/>
            <person name="Lee C.-M."/>
            <person name="Woen H.-Y."/>
            <person name="Kwon S.-W."/>
        </authorList>
    </citation>
    <scope>NUCLEOTIDE SEQUENCE [LARGE SCALE GENOMIC DNA]</scope>
    <source>
        <strain evidence="1 2">SSBR10-3</strain>
    </source>
</reference>
<keyword evidence="2" id="KW-1185">Reference proteome</keyword>
<dbReference type="Gene3D" id="1.10.287.1080">
    <property type="entry name" value="MazG-like"/>
    <property type="match status" value="1"/>
</dbReference>
<accession>A0ABY4EGV9</accession>
<dbReference type="Proteomes" id="UP000831787">
    <property type="component" value="Chromosome"/>
</dbReference>
<organism evidence="1 2">
    <name type="scientific">Halobacillus salinarum</name>
    <dbReference type="NCBI Taxonomy" id="2932257"/>
    <lineage>
        <taxon>Bacteria</taxon>
        <taxon>Bacillati</taxon>
        <taxon>Bacillota</taxon>
        <taxon>Bacilli</taxon>
        <taxon>Bacillales</taxon>
        <taxon>Bacillaceae</taxon>
        <taxon>Halobacillus</taxon>
    </lineage>
</organism>
<dbReference type="SUPFAM" id="SSF101386">
    <property type="entry name" value="all-alpha NTP pyrophosphatases"/>
    <property type="match status" value="1"/>
</dbReference>
<sequence>MFHLKESRVARTLKDTRAKMGRSQEQLSMDFFQSRESLSKQENGERRVQPGISRRFIEKYNDPWIALEAANEYIGWGITRLDGPAVDNHRSSVYLKLGEEMEEALEAMKKVKLMNQPQFIQSFELQDIERSAQEFADVIHASTIYLATLCQTYNLSWLDIWEHHQTKLKSRGYVMA</sequence>
<evidence type="ECO:0000313" key="1">
    <source>
        <dbReference type="EMBL" id="UOQ43384.1"/>
    </source>
</evidence>
<dbReference type="EMBL" id="CP095073">
    <property type="protein sequence ID" value="UOQ43384.1"/>
    <property type="molecule type" value="Genomic_DNA"/>
</dbReference>